<protein>
    <recommendedName>
        <fullName evidence="3">DHHA1 domain protein</fullName>
    </recommendedName>
</protein>
<comment type="caution">
    <text evidence="1">The sequence shown here is derived from an EMBL/GenBank/DDBJ whole genome shotgun (WGS) entry which is preliminary data.</text>
</comment>
<evidence type="ECO:0008006" key="3">
    <source>
        <dbReference type="Google" id="ProtNLM"/>
    </source>
</evidence>
<keyword evidence="2" id="KW-1185">Reference proteome</keyword>
<sequence length="339" mass="38422">MKGTGAMRKDDYIGKIREVLKNNPFILVGVSDIEGEEICNFLKKEKKEFESVKLTHESPFWEEVPEDIKEKVNEIILSGRRVISLCIKGNMPEAILSIASMWHDGDEEDRPLSPIEQLLLAIKKEVPPFYKLIGANSRGVIYAMREEAEALLKGFGARSKYKSILKDAGITDYDLEDYKQKVYDSGEAGMEKIPEAYRAGIGLVIKEIRRKDRAAQGITQEQELQAERAVMKSYLIGSVTVVDMFEAKPAAVFDRLVETEKYGLLMLSSGGESYFIGPWSKVKKFEEHFSEGKVGGEPPIRGHWSGKYSRPLVLDFVESMEKVKDKKNLHEKSDLFMKL</sequence>
<gene>
    <name evidence="1" type="ORF">GCWU0000282_001940</name>
</gene>
<accession>V2Y4R0</accession>
<dbReference type="EMBL" id="ACIL03000013">
    <property type="protein sequence ID" value="ESL03067.1"/>
    <property type="molecule type" value="Genomic_DNA"/>
</dbReference>
<dbReference type="Proteomes" id="UP000018227">
    <property type="component" value="Unassembled WGS sequence"/>
</dbReference>
<reference evidence="1 2" key="1">
    <citation type="submission" date="2013-06" db="EMBL/GenBank/DDBJ databases">
        <authorList>
            <person name="Weinstock G."/>
            <person name="Sodergren E."/>
            <person name="Clifton S."/>
            <person name="Fulton L."/>
            <person name="Fulton B."/>
            <person name="Courtney L."/>
            <person name="Fronick C."/>
            <person name="Harrison M."/>
            <person name="Strong C."/>
            <person name="Farmer C."/>
            <person name="Delahaunty K."/>
            <person name="Markovic C."/>
            <person name="Hall O."/>
            <person name="Minx P."/>
            <person name="Tomlinson C."/>
            <person name="Mitreva M."/>
            <person name="Nelson J."/>
            <person name="Hou S."/>
            <person name="Wollam A."/>
            <person name="Pepin K.H."/>
            <person name="Johnson M."/>
            <person name="Bhonagiri V."/>
            <person name="Nash W.E."/>
            <person name="Warren W."/>
            <person name="Chinwalla A."/>
            <person name="Mardis E.R."/>
            <person name="Wilson R.K."/>
        </authorList>
    </citation>
    <scope>NUCLEOTIDE SEQUENCE [LARGE SCALE GENOMIC DNA]</scope>
    <source>
        <strain evidence="1 2">ATCC 51271</strain>
    </source>
</reference>
<dbReference type="HOGENOM" id="CLU_818079_0_0_9"/>
<dbReference type="STRING" id="592026.GCWU0000282_001940"/>
<evidence type="ECO:0000313" key="1">
    <source>
        <dbReference type="EMBL" id="ESL03067.1"/>
    </source>
</evidence>
<evidence type="ECO:0000313" key="2">
    <source>
        <dbReference type="Proteomes" id="UP000018227"/>
    </source>
</evidence>
<proteinExistence type="predicted"/>
<name>V2Y4R0_9FIRM</name>
<organism evidence="1 2">
    <name type="scientific">Catonella morbi ATCC 51271</name>
    <dbReference type="NCBI Taxonomy" id="592026"/>
    <lineage>
        <taxon>Bacteria</taxon>
        <taxon>Bacillati</taxon>
        <taxon>Bacillota</taxon>
        <taxon>Clostridia</taxon>
        <taxon>Lachnospirales</taxon>
        <taxon>Lachnospiraceae</taxon>
        <taxon>Catonella</taxon>
    </lineage>
</organism>
<dbReference type="AlphaFoldDB" id="V2Y4R0"/>